<dbReference type="AlphaFoldDB" id="A0AA88IEZ8"/>
<sequence>MLCWSSHRLANALIEAKSTGECLVLASHGIRSAFDILIRLVMLLKVIQHRLNASVTVEENVNRIRRAFDILIRLVILLKVTQHGLNASAIVEKNVNLQGNV</sequence>
<proteinExistence type="predicted"/>
<accession>A0AA88IEZ8</accession>
<keyword evidence="2" id="KW-1185">Reference proteome</keyword>
<dbReference type="Proteomes" id="UP001187531">
    <property type="component" value="Unassembled WGS sequence"/>
</dbReference>
<name>A0AA88IEZ8_ARTSF</name>
<evidence type="ECO:0000313" key="1">
    <source>
        <dbReference type="EMBL" id="KAK2720592.1"/>
    </source>
</evidence>
<protein>
    <submittedName>
        <fullName evidence="1">Uncharacterized protein</fullName>
    </submittedName>
</protein>
<comment type="caution">
    <text evidence="1">The sequence shown here is derived from an EMBL/GenBank/DDBJ whole genome shotgun (WGS) entry which is preliminary data.</text>
</comment>
<evidence type="ECO:0000313" key="2">
    <source>
        <dbReference type="Proteomes" id="UP001187531"/>
    </source>
</evidence>
<organism evidence="1 2">
    <name type="scientific">Artemia franciscana</name>
    <name type="common">Brine shrimp</name>
    <name type="synonym">Artemia sanfranciscana</name>
    <dbReference type="NCBI Taxonomy" id="6661"/>
    <lineage>
        <taxon>Eukaryota</taxon>
        <taxon>Metazoa</taxon>
        <taxon>Ecdysozoa</taxon>
        <taxon>Arthropoda</taxon>
        <taxon>Crustacea</taxon>
        <taxon>Branchiopoda</taxon>
        <taxon>Anostraca</taxon>
        <taxon>Artemiidae</taxon>
        <taxon>Artemia</taxon>
    </lineage>
</organism>
<dbReference type="EMBL" id="JAVRJZ010000007">
    <property type="protein sequence ID" value="KAK2720592.1"/>
    <property type="molecule type" value="Genomic_DNA"/>
</dbReference>
<reference evidence="1" key="1">
    <citation type="submission" date="2023-07" db="EMBL/GenBank/DDBJ databases">
        <title>Chromosome-level genome assembly of Artemia franciscana.</title>
        <authorList>
            <person name="Jo E."/>
        </authorList>
    </citation>
    <scope>NUCLEOTIDE SEQUENCE</scope>
    <source>
        <tissue evidence="1">Whole body</tissue>
    </source>
</reference>
<gene>
    <name evidence="1" type="ORF">QYM36_004467</name>
</gene>